<dbReference type="CDD" id="cd00082">
    <property type="entry name" value="HisKA"/>
    <property type="match status" value="1"/>
</dbReference>
<evidence type="ECO:0000256" key="11">
    <source>
        <dbReference type="ARBA" id="ARBA00023136"/>
    </source>
</evidence>
<evidence type="ECO:0000256" key="3">
    <source>
        <dbReference type="ARBA" id="ARBA00012438"/>
    </source>
</evidence>
<dbReference type="GO" id="GO:0000155">
    <property type="term" value="F:phosphorelay sensor kinase activity"/>
    <property type="evidence" value="ECO:0007669"/>
    <property type="project" value="InterPro"/>
</dbReference>
<organism evidence="16 17">
    <name type="scientific">Fontibacillus panacisegetis</name>
    <dbReference type="NCBI Taxonomy" id="670482"/>
    <lineage>
        <taxon>Bacteria</taxon>
        <taxon>Bacillati</taxon>
        <taxon>Bacillota</taxon>
        <taxon>Bacilli</taxon>
        <taxon>Bacillales</taxon>
        <taxon>Paenibacillaceae</taxon>
        <taxon>Fontibacillus</taxon>
    </lineage>
</organism>
<dbReference type="Pfam" id="PF02518">
    <property type="entry name" value="HATPase_c"/>
    <property type="match status" value="2"/>
</dbReference>
<evidence type="ECO:0000256" key="1">
    <source>
        <dbReference type="ARBA" id="ARBA00000085"/>
    </source>
</evidence>
<dbReference type="InterPro" id="IPR036097">
    <property type="entry name" value="HisK_dim/P_sf"/>
</dbReference>
<keyword evidence="13" id="KW-1133">Transmembrane helix</keyword>
<dbReference type="Pfam" id="PF00512">
    <property type="entry name" value="HisKA"/>
    <property type="match status" value="1"/>
</dbReference>
<protein>
    <recommendedName>
        <fullName evidence="3">histidine kinase</fullName>
        <ecNumber evidence="3">2.7.13.3</ecNumber>
    </recommendedName>
</protein>
<dbReference type="GO" id="GO:0005886">
    <property type="term" value="C:plasma membrane"/>
    <property type="evidence" value="ECO:0007669"/>
    <property type="project" value="UniProtKB-SubCell"/>
</dbReference>
<keyword evidence="17" id="KW-1185">Reference proteome</keyword>
<dbReference type="CDD" id="cd16922">
    <property type="entry name" value="HATPase_EvgS-ArcB-TorS-like"/>
    <property type="match status" value="1"/>
</dbReference>
<dbReference type="InterPro" id="IPR001789">
    <property type="entry name" value="Sig_transdc_resp-reg_receiver"/>
</dbReference>
<dbReference type="Gene3D" id="3.30.565.10">
    <property type="entry name" value="Histidine kinase-like ATPase, C-terminal domain"/>
    <property type="match status" value="2"/>
</dbReference>
<evidence type="ECO:0000256" key="7">
    <source>
        <dbReference type="ARBA" id="ARBA00022741"/>
    </source>
</evidence>
<keyword evidence="4" id="KW-1003">Cell membrane</keyword>
<feature type="transmembrane region" description="Helical" evidence="13">
    <location>
        <begin position="284"/>
        <end position="302"/>
    </location>
</feature>
<feature type="modified residue" description="4-aspartylphosphate" evidence="12">
    <location>
        <position position="756"/>
    </location>
</feature>
<dbReference type="InterPro" id="IPR004358">
    <property type="entry name" value="Sig_transdc_His_kin-like_C"/>
</dbReference>
<evidence type="ECO:0000313" key="17">
    <source>
        <dbReference type="Proteomes" id="UP000198972"/>
    </source>
</evidence>
<dbReference type="FunFam" id="3.30.565.10:FF:000023">
    <property type="entry name" value="PAS domain-containing sensor histidine kinase"/>
    <property type="match status" value="1"/>
</dbReference>
<name>A0A1G7Q4E8_9BACL</name>
<evidence type="ECO:0000256" key="8">
    <source>
        <dbReference type="ARBA" id="ARBA00022777"/>
    </source>
</evidence>
<dbReference type="EMBL" id="FNBG01000020">
    <property type="protein sequence ID" value="SDF92490.1"/>
    <property type="molecule type" value="Genomic_DNA"/>
</dbReference>
<reference evidence="16 17" key="1">
    <citation type="submission" date="2016-10" db="EMBL/GenBank/DDBJ databases">
        <authorList>
            <person name="de Groot N.N."/>
        </authorList>
    </citation>
    <scope>NUCLEOTIDE SEQUENCE [LARGE SCALE GENOMIC DNA]</scope>
    <source>
        <strain evidence="16 17">DSM 28129</strain>
    </source>
</reference>
<dbReference type="Pfam" id="PF06580">
    <property type="entry name" value="His_kinase"/>
    <property type="match status" value="1"/>
</dbReference>
<dbReference type="SMART" id="SM00388">
    <property type="entry name" value="HisKA"/>
    <property type="match status" value="1"/>
</dbReference>
<dbReference type="SUPFAM" id="SSF49785">
    <property type="entry name" value="Galactose-binding domain-like"/>
    <property type="match status" value="1"/>
</dbReference>
<accession>A0A1G7Q4E8</accession>
<dbReference type="InterPro" id="IPR010559">
    <property type="entry name" value="Sig_transdc_His_kin_internal"/>
</dbReference>
<keyword evidence="8 16" id="KW-0418">Kinase</keyword>
<evidence type="ECO:0000256" key="6">
    <source>
        <dbReference type="ARBA" id="ARBA00022679"/>
    </source>
</evidence>
<dbReference type="SUPFAM" id="SSF47384">
    <property type="entry name" value="Homodimeric domain of signal transducing histidine kinase"/>
    <property type="match status" value="1"/>
</dbReference>
<dbReference type="GO" id="GO:0005524">
    <property type="term" value="F:ATP binding"/>
    <property type="evidence" value="ECO:0007669"/>
    <property type="project" value="UniProtKB-KW"/>
</dbReference>
<dbReference type="STRING" id="670482.SAMN04488542_12090"/>
<sequence length="1032" mass="116934">MITGIKKYKTWKTFAIVGLFIIILTGSRLLWIDKFYTDDQPQIENGVLDLRDWDAAQKGHSINLDGQWEFYPHVFLIDDPIKAFNTTPQMLQVPGKWNDSLEPGHSTPYGYGSYRLQILVNPERDYTYSIRVPSVRSSSELYANGRLLAKSGQPAVDEQNYVSRNLPYSASFTAGDSDIIEIVVQGANFKDFRDSGIVRSMKFGTEQVIANEIRTSITMQQVVAIVFLMHAIYGIILYLAGPRDKNLLYFSLLIICVMFMNLLGSEEKVLHYWFSINYEMGFKLVHLAMIGISYALLLYVEQQLSLFLKKISRWYIRLCIVGVVVAIILPVQYSIIIQPFYFVLMLISVVLSLWSMLQKAIKQIKGSVLFLLAFTALASNYIWWALFLFKGISIVYYPWDLIIAIACFASVWFKSYFQEHLETKKLAAKLQQADKLKNEFLANTSHELRNPLHSILNLSQAVLEREQNALNKKSVRDLESVLSVGRRMSLMLSELLDVMSLRQNGSHLQLRSFSMQTIVTGVFDMLYLLADGKKVRLENQIPEHFPQVFADENRVIQIVYNLVHNAVKYTDQGEVSIRGFLRGGKAYIEIADTGIGMDEATLQRVFEPYEQADSKRSMIEGGFGLGLSISKQLVELHGGTLEVHSVPGEGSEFIFCLQLADSASSQEDIRTEIAATVDLVKSSMASSPLSHSLISEPKPQLLADRPRILVVDDDPMNLNVLESILTLEQYDMICVTSGQQALDVLESKEWDLVISDVMMPHMSGYELTRMIRSRFTLTELPILLLTARSQPEDIENGFLAGANDYVTKPVDALELRSRVRALTTVKQTVRERLQMEAAWLQAQIQPHFLFNTLNAVTALSETDLEKMRNLLDVLGSFLRNKFQHINMDELAPIEDELSIVRSYLYIEQVRFEDRLHVAWEIDECKELKIPLLTIQPLVENAIKHGIMKYACGGNIVIRISNHDTYAEITVEDDGSGIAEADLHRILEKGSTGRSGVGLINTDLRLKRHFGNGLQIKSTLGVGTRVSFKVHRK</sequence>
<dbReference type="PRINTS" id="PR00344">
    <property type="entry name" value="BCTRLSENSOR"/>
</dbReference>
<proteinExistence type="predicted"/>
<evidence type="ECO:0000256" key="10">
    <source>
        <dbReference type="ARBA" id="ARBA00023012"/>
    </source>
</evidence>
<feature type="transmembrane region" description="Helical" evidence="13">
    <location>
        <begin position="222"/>
        <end position="240"/>
    </location>
</feature>
<dbReference type="InterPro" id="IPR003661">
    <property type="entry name" value="HisK_dim/P_dom"/>
</dbReference>
<dbReference type="Proteomes" id="UP000198972">
    <property type="component" value="Unassembled WGS sequence"/>
</dbReference>
<evidence type="ECO:0000256" key="9">
    <source>
        <dbReference type="ARBA" id="ARBA00022840"/>
    </source>
</evidence>
<dbReference type="InterPro" id="IPR011006">
    <property type="entry name" value="CheY-like_superfamily"/>
</dbReference>
<comment type="subcellular location">
    <subcellularLocation>
        <location evidence="2">Cell membrane</location>
    </subcellularLocation>
</comment>
<keyword evidence="13" id="KW-0812">Transmembrane</keyword>
<dbReference type="Gene3D" id="3.40.50.2300">
    <property type="match status" value="1"/>
</dbReference>
<dbReference type="SMART" id="SM00448">
    <property type="entry name" value="REC"/>
    <property type="match status" value="1"/>
</dbReference>
<feature type="domain" description="Histidine kinase" evidence="14">
    <location>
        <begin position="443"/>
        <end position="661"/>
    </location>
</feature>
<dbReference type="CDD" id="cd17574">
    <property type="entry name" value="REC_OmpR"/>
    <property type="match status" value="1"/>
</dbReference>
<evidence type="ECO:0000256" key="13">
    <source>
        <dbReference type="SAM" id="Phobius"/>
    </source>
</evidence>
<dbReference type="PROSITE" id="PS50110">
    <property type="entry name" value="RESPONSE_REGULATORY"/>
    <property type="match status" value="1"/>
</dbReference>
<evidence type="ECO:0000313" key="16">
    <source>
        <dbReference type="EMBL" id="SDF92490.1"/>
    </source>
</evidence>
<dbReference type="EC" id="2.7.13.3" evidence="3"/>
<evidence type="ECO:0000256" key="5">
    <source>
        <dbReference type="ARBA" id="ARBA00022553"/>
    </source>
</evidence>
<evidence type="ECO:0000259" key="14">
    <source>
        <dbReference type="PROSITE" id="PS50109"/>
    </source>
</evidence>
<keyword evidence="5 12" id="KW-0597">Phosphoprotein</keyword>
<dbReference type="InterPro" id="IPR011623">
    <property type="entry name" value="7TMR_DISM_rcpt_extracell_dom1"/>
</dbReference>
<keyword evidence="9" id="KW-0067">ATP-binding</keyword>
<dbReference type="InterPro" id="IPR036890">
    <property type="entry name" value="HATPase_C_sf"/>
</dbReference>
<dbReference type="InterPro" id="IPR005467">
    <property type="entry name" value="His_kinase_dom"/>
</dbReference>
<evidence type="ECO:0000256" key="12">
    <source>
        <dbReference type="PROSITE-ProRule" id="PRU00169"/>
    </source>
</evidence>
<feature type="transmembrane region" description="Helical" evidence="13">
    <location>
        <begin position="12"/>
        <end position="31"/>
    </location>
</feature>
<dbReference type="GO" id="GO:0009927">
    <property type="term" value="F:histidine phosphotransfer kinase activity"/>
    <property type="evidence" value="ECO:0007669"/>
    <property type="project" value="TreeGrafter"/>
</dbReference>
<dbReference type="PANTHER" id="PTHR43047:SF72">
    <property type="entry name" value="OSMOSENSING HISTIDINE PROTEIN KINASE SLN1"/>
    <property type="match status" value="1"/>
</dbReference>
<dbReference type="AlphaFoldDB" id="A0A1G7Q4E8"/>
<keyword evidence="6" id="KW-0808">Transferase</keyword>
<feature type="transmembrane region" description="Helical" evidence="13">
    <location>
        <begin position="247"/>
        <end position="264"/>
    </location>
</feature>
<feature type="transmembrane region" description="Helical" evidence="13">
    <location>
        <begin position="339"/>
        <end position="357"/>
    </location>
</feature>
<dbReference type="Gene3D" id="1.10.287.130">
    <property type="match status" value="1"/>
</dbReference>
<evidence type="ECO:0000259" key="15">
    <source>
        <dbReference type="PROSITE" id="PS50110"/>
    </source>
</evidence>
<feature type="transmembrane region" description="Helical" evidence="13">
    <location>
        <begin position="314"/>
        <end position="333"/>
    </location>
</feature>
<dbReference type="SMART" id="SM00387">
    <property type="entry name" value="HATPase_c"/>
    <property type="match status" value="2"/>
</dbReference>
<dbReference type="Pfam" id="PF07695">
    <property type="entry name" value="7TMR-DISM_7TM"/>
    <property type="match status" value="1"/>
</dbReference>
<dbReference type="PROSITE" id="PS50109">
    <property type="entry name" value="HIS_KIN"/>
    <property type="match status" value="2"/>
</dbReference>
<dbReference type="SUPFAM" id="SSF52172">
    <property type="entry name" value="CheY-like"/>
    <property type="match status" value="1"/>
</dbReference>
<keyword evidence="10" id="KW-0902">Two-component regulatory system</keyword>
<evidence type="ECO:0000256" key="4">
    <source>
        <dbReference type="ARBA" id="ARBA00022475"/>
    </source>
</evidence>
<comment type="catalytic activity">
    <reaction evidence="1">
        <text>ATP + protein L-histidine = ADP + protein N-phospho-L-histidine.</text>
        <dbReference type="EC" id="2.7.13.3"/>
    </reaction>
</comment>
<dbReference type="Pfam" id="PF00072">
    <property type="entry name" value="Response_reg"/>
    <property type="match status" value="1"/>
</dbReference>
<keyword evidence="7" id="KW-0547">Nucleotide-binding</keyword>
<gene>
    <name evidence="16" type="ORF">SAMN04488542_12090</name>
</gene>
<dbReference type="InterPro" id="IPR003594">
    <property type="entry name" value="HATPase_dom"/>
</dbReference>
<dbReference type="Gene3D" id="2.60.120.260">
    <property type="entry name" value="Galactose-binding domain-like"/>
    <property type="match status" value="1"/>
</dbReference>
<feature type="transmembrane region" description="Helical" evidence="13">
    <location>
        <begin position="369"/>
        <end position="389"/>
    </location>
</feature>
<dbReference type="SUPFAM" id="SSF55874">
    <property type="entry name" value="ATPase domain of HSP90 chaperone/DNA topoisomerase II/histidine kinase"/>
    <property type="match status" value="2"/>
</dbReference>
<feature type="domain" description="Response regulatory" evidence="15">
    <location>
        <begin position="707"/>
        <end position="823"/>
    </location>
</feature>
<feature type="domain" description="Histidine kinase" evidence="14">
    <location>
        <begin position="934"/>
        <end position="1032"/>
    </location>
</feature>
<evidence type="ECO:0000256" key="2">
    <source>
        <dbReference type="ARBA" id="ARBA00004236"/>
    </source>
</evidence>
<dbReference type="PANTHER" id="PTHR43047">
    <property type="entry name" value="TWO-COMPONENT HISTIDINE PROTEIN KINASE"/>
    <property type="match status" value="1"/>
</dbReference>
<dbReference type="RefSeq" id="WP_342707209.1">
    <property type="nucleotide sequence ID" value="NZ_FNBG01000020.1"/>
</dbReference>
<keyword evidence="11 13" id="KW-0472">Membrane</keyword>
<dbReference type="InterPro" id="IPR008979">
    <property type="entry name" value="Galactose-bd-like_sf"/>
</dbReference>